<dbReference type="GO" id="GO:0016651">
    <property type="term" value="F:oxidoreductase activity, acting on NAD(P)H"/>
    <property type="evidence" value="ECO:0007669"/>
    <property type="project" value="UniProtKB-ARBA"/>
</dbReference>
<dbReference type="Pfam" id="PF12641">
    <property type="entry name" value="Flavodoxin_3"/>
    <property type="match status" value="1"/>
</dbReference>
<dbReference type="Proteomes" id="UP000198828">
    <property type="component" value="Unassembled WGS sequence"/>
</dbReference>
<feature type="domain" description="Flavodoxin-like" evidence="1">
    <location>
        <begin position="5"/>
        <end position="163"/>
    </location>
</feature>
<dbReference type="InterPro" id="IPR001226">
    <property type="entry name" value="Flavodoxin_CS"/>
</dbReference>
<evidence type="ECO:0000313" key="3">
    <source>
        <dbReference type="Proteomes" id="UP000198828"/>
    </source>
</evidence>
<protein>
    <submittedName>
        <fullName evidence="2">Flavodoxin</fullName>
    </submittedName>
</protein>
<dbReference type="Gene3D" id="3.40.50.360">
    <property type="match status" value="1"/>
</dbReference>
<dbReference type="GO" id="GO:0006783">
    <property type="term" value="P:heme biosynthetic process"/>
    <property type="evidence" value="ECO:0007669"/>
    <property type="project" value="TreeGrafter"/>
</dbReference>
<dbReference type="SUPFAM" id="SSF52218">
    <property type="entry name" value="Flavoproteins"/>
    <property type="match status" value="1"/>
</dbReference>
<evidence type="ECO:0000259" key="1">
    <source>
        <dbReference type="Pfam" id="PF12641"/>
    </source>
</evidence>
<dbReference type="GO" id="GO:0010181">
    <property type="term" value="F:FMN binding"/>
    <property type="evidence" value="ECO:0007669"/>
    <property type="project" value="InterPro"/>
</dbReference>
<dbReference type="GO" id="GO:0070819">
    <property type="term" value="F:menaquinone-dependent protoporphyrinogen oxidase activity"/>
    <property type="evidence" value="ECO:0007669"/>
    <property type="project" value="TreeGrafter"/>
</dbReference>
<sequence length="170" mass="19506">MKMSIVFSSLTGNTKKVAYRILEVMPEGTDIYDLKDLNHEIDDELLVLGYWVDRAKPNKEMHEFMERLEGKKVITFGTLGAYPDSPHAMETIKNTNNILNDKNEVLGNFLCQGRINPQITEMFIKSGGPTGVHMMTKERIKKHKDAASHPDEKDFKNAQEFVKNIIKDYM</sequence>
<organism evidence="2 3">
    <name type="scientific">Tepidimicrobium xylanilyticum</name>
    <dbReference type="NCBI Taxonomy" id="1123352"/>
    <lineage>
        <taxon>Bacteria</taxon>
        <taxon>Bacillati</taxon>
        <taxon>Bacillota</taxon>
        <taxon>Tissierellia</taxon>
        <taxon>Tissierellales</taxon>
        <taxon>Tepidimicrobiaceae</taxon>
        <taxon>Tepidimicrobium</taxon>
    </lineage>
</organism>
<dbReference type="AlphaFoldDB" id="A0A1H2ZJU7"/>
<name>A0A1H2ZJU7_9FIRM</name>
<dbReference type="InterPro" id="IPR008254">
    <property type="entry name" value="Flavodoxin/NO_synth"/>
</dbReference>
<dbReference type="OrthoDB" id="307208at2"/>
<keyword evidence="3" id="KW-1185">Reference proteome</keyword>
<dbReference type="InterPro" id="IPR029039">
    <property type="entry name" value="Flavoprotein-like_sf"/>
</dbReference>
<reference evidence="2 3" key="1">
    <citation type="submission" date="2016-10" db="EMBL/GenBank/DDBJ databases">
        <authorList>
            <person name="de Groot N.N."/>
        </authorList>
    </citation>
    <scope>NUCLEOTIDE SEQUENCE [LARGE SCALE GENOMIC DNA]</scope>
    <source>
        <strain evidence="2 3">DSM 23310</strain>
    </source>
</reference>
<dbReference type="InterPro" id="IPR052200">
    <property type="entry name" value="Protoporphyrinogen_IX_DH"/>
</dbReference>
<evidence type="ECO:0000313" key="2">
    <source>
        <dbReference type="EMBL" id="SDX17228.1"/>
    </source>
</evidence>
<proteinExistence type="predicted"/>
<dbReference type="PROSITE" id="PS00201">
    <property type="entry name" value="FLAVODOXIN"/>
    <property type="match status" value="1"/>
</dbReference>
<dbReference type="EMBL" id="FNNG01000007">
    <property type="protein sequence ID" value="SDX17228.1"/>
    <property type="molecule type" value="Genomic_DNA"/>
</dbReference>
<gene>
    <name evidence="2" type="ORF">SAMN05660923_01851</name>
</gene>
<dbReference type="PANTHER" id="PTHR38030">
    <property type="entry name" value="PROTOPORPHYRINOGEN IX DEHYDROGENASE [MENAQUINONE]"/>
    <property type="match status" value="1"/>
</dbReference>
<dbReference type="PANTHER" id="PTHR38030:SF2">
    <property type="entry name" value="PROTOPORPHYRINOGEN IX DEHYDROGENASE [QUINONE]"/>
    <property type="match status" value="1"/>
</dbReference>
<dbReference type="GO" id="GO:0009055">
    <property type="term" value="F:electron transfer activity"/>
    <property type="evidence" value="ECO:0007669"/>
    <property type="project" value="InterPro"/>
</dbReference>
<dbReference type="RefSeq" id="WP_093753021.1">
    <property type="nucleotide sequence ID" value="NZ_BSYN01000003.1"/>
</dbReference>
<accession>A0A1H2ZJU7</accession>